<feature type="compositionally biased region" description="Basic and acidic residues" evidence="1">
    <location>
        <begin position="2083"/>
        <end position="2137"/>
    </location>
</feature>
<feature type="region of interest" description="Disordered" evidence="1">
    <location>
        <begin position="1301"/>
        <end position="1388"/>
    </location>
</feature>
<feature type="compositionally biased region" description="Basic and acidic residues" evidence="1">
    <location>
        <begin position="2562"/>
        <end position="2575"/>
    </location>
</feature>
<dbReference type="Gene3D" id="1.25.40.20">
    <property type="entry name" value="Ankyrin repeat-containing domain"/>
    <property type="match status" value="1"/>
</dbReference>
<feature type="compositionally biased region" description="Basic and acidic residues" evidence="1">
    <location>
        <begin position="2262"/>
        <end position="2295"/>
    </location>
</feature>
<feature type="compositionally biased region" description="Basic and acidic residues" evidence="1">
    <location>
        <begin position="1364"/>
        <end position="1373"/>
    </location>
</feature>
<feature type="region of interest" description="Disordered" evidence="1">
    <location>
        <begin position="1"/>
        <end position="21"/>
    </location>
</feature>
<proteinExistence type="predicted"/>
<dbReference type="InterPro" id="IPR051632">
    <property type="entry name" value="Rho_GEF"/>
</dbReference>
<name>A0AAV2LP31_KNICA</name>
<feature type="region of interest" description="Disordered" evidence="1">
    <location>
        <begin position="294"/>
        <end position="318"/>
    </location>
</feature>
<feature type="region of interest" description="Disordered" evidence="1">
    <location>
        <begin position="732"/>
        <end position="820"/>
    </location>
</feature>
<evidence type="ECO:0000313" key="2">
    <source>
        <dbReference type="EMBL" id="CAL1602950.1"/>
    </source>
</evidence>
<feature type="compositionally biased region" description="Basic and acidic residues" evidence="1">
    <location>
        <begin position="1644"/>
        <end position="1664"/>
    </location>
</feature>
<feature type="compositionally biased region" description="Basic and acidic residues" evidence="1">
    <location>
        <begin position="2474"/>
        <end position="2554"/>
    </location>
</feature>
<feature type="compositionally biased region" description="Basic and acidic residues" evidence="1">
    <location>
        <begin position="2583"/>
        <end position="2624"/>
    </location>
</feature>
<evidence type="ECO:0000256" key="1">
    <source>
        <dbReference type="SAM" id="MobiDB-lite"/>
    </source>
</evidence>
<feature type="compositionally biased region" description="Basic and acidic residues" evidence="1">
    <location>
        <begin position="2440"/>
        <end position="2461"/>
    </location>
</feature>
<feature type="region of interest" description="Disordered" evidence="1">
    <location>
        <begin position="1116"/>
        <end position="1165"/>
    </location>
</feature>
<evidence type="ECO:0000313" key="3">
    <source>
        <dbReference type="Proteomes" id="UP001497482"/>
    </source>
</evidence>
<dbReference type="GO" id="GO:0043123">
    <property type="term" value="P:positive regulation of canonical NF-kappaB signal transduction"/>
    <property type="evidence" value="ECO:0007669"/>
    <property type="project" value="TreeGrafter"/>
</dbReference>
<feature type="region of interest" description="Disordered" evidence="1">
    <location>
        <begin position="1415"/>
        <end position="1440"/>
    </location>
</feature>
<dbReference type="GO" id="GO:0016020">
    <property type="term" value="C:membrane"/>
    <property type="evidence" value="ECO:0007669"/>
    <property type="project" value="TreeGrafter"/>
</dbReference>
<feature type="compositionally biased region" description="Low complexity" evidence="1">
    <location>
        <begin position="1305"/>
        <end position="1335"/>
    </location>
</feature>
<feature type="region of interest" description="Disordered" evidence="1">
    <location>
        <begin position="139"/>
        <end position="162"/>
    </location>
</feature>
<reference evidence="2 3" key="1">
    <citation type="submission" date="2024-04" db="EMBL/GenBank/DDBJ databases">
        <authorList>
            <person name="Waldvogel A.-M."/>
            <person name="Schoenle A."/>
        </authorList>
    </citation>
    <scope>NUCLEOTIDE SEQUENCE [LARGE SCALE GENOMIC DNA]</scope>
</reference>
<organism evidence="2 3">
    <name type="scientific">Knipowitschia caucasica</name>
    <name type="common">Caucasian dwarf goby</name>
    <name type="synonym">Pomatoschistus caucasicus</name>
    <dbReference type="NCBI Taxonomy" id="637954"/>
    <lineage>
        <taxon>Eukaryota</taxon>
        <taxon>Metazoa</taxon>
        <taxon>Chordata</taxon>
        <taxon>Craniata</taxon>
        <taxon>Vertebrata</taxon>
        <taxon>Euteleostomi</taxon>
        <taxon>Actinopterygii</taxon>
        <taxon>Neopterygii</taxon>
        <taxon>Teleostei</taxon>
        <taxon>Neoteleostei</taxon>
        <taxon>Acanthomorphata</taxon>
        <taxon>Gobiaria</taxon>
        <taxon>Gobiiformes</taxon>
        <taxon>Gobioidei</taxon>
        <taxon>Gobiidae</taxon>
        <taxon>Gobiinae</taxon>
        <taxon>Knipowitschia</taxon>
    </lineage>
</organism>
<feature type="compositionally biased region" description="Polar residues" evidence="1">
    <location>
        <begin position="807"/>
        <end position="820"/>
    </location>
</feature>
<feature type="compositionally biased region" description="Basic and acidic residues" evidence="1">
    <location>
        <begin position="2178"/>
        <end position="2240"/>
    </location>
</feature>
<feature type="compositionally biased region" description="Basic and acidic residues" evidence="1">
    <location>
        <begin position="2314"/>
        <end position="2425"/>
    </location>
</feature>
<feature type="compositionally biased region" description="Polar residues" evidence="1">
    <location>
        <begin position="668"/>
        <end position="677"/>
    </location>
</feature>
<dbReference type="SUPFAM" id="SSF48403">
    <property type="entry name" value="Ankyrin repeat"/>
    <property type="match status" value="1"/>
</dbReference>
<feature type="region of interest" description="Disordered" evidence="1">
    <location>
        <begin position="1188"/>
        <end position="1229"/>
    </location>
</feature>
<feature type="compositionally biased region" description="Low complexity" evidence="1">
    <location>
        <begin position="2013"/>
        <end position="2024"/>
    </location>
</feature>
<dbReference type="EMBL" id="OZ035826">
    <property type="protein sequence ID" value="CAL1602950.1"/>
    <property type="molecule type" value="Genomic_DNA"/>
</dbReference>
<feature type="compositionally biased region" description="Polar residues" evidence="1">
    <location>
        <begin position="1190"/>
        <end position="1219"/>
    </location>
</feature>
<feature type="compositionally biased region" description="Basic and acidic residues" evidence="1">
    <location>
        <begin position="1592"/>
        <end position="1603"/>
    </location>
</feature>
<feature type="compositionally biased region" description="Basic and acidic residues" evidence="1">
    <location>
        <begin position="1766"/>
        <end position="1802"/>
    </location>
</feature>
<dbReference type="GO" id="GO:0071875">
    <property type="term" value="P:adrenergic receptor signaling pathway"/>
    <property type="evidence" value="ECO:0007669"/>
    <property type="project" value="TreeGrafter"/>
</dbReference>
<feature type="compositionally biased region" description="Basic and acidic residues" evidence="1">
    <location>
        <begin position="2632"/>
        <end position="2645"/>
    </location>
</feature>
<feature type="compositionally biased region" description="Basic and acidic residues" evidence="1">
    <location>
        <begin position="1996"/>
        <end position="2012"/>
    </location>
</feature>
<feature type="compositionally biased region" description="Polar residues" evidence="1">
    <location>
        <begin position="1580"/>
        <end position="1591"/>
    </location>
</feature>
<keyword evidence="3" id="KW-1185">Reference proteome</keyword>
<dbReference type="GO" id="GO:0035023">
    <property type="term" value="P:regulation of Rho protein signal transduction"/>
    <property type="evidence" value="ECO:0007669"/>
    <property type="project" value="TreeGrafter"/>
</dbReference>
<protein>
    <submittedName>
        <fullName evidence="2">Uncharacterized protein</fullName>
    </submittedName>
</protein>
<dbReference type="PANTHER" id="PTHR13944:SF23">
    <property type="entry name" value="RHO GUANINE NUCLEOTIDE EXCHANGE FACTOR 18"/>
    <property type="match status" value="1"/>
</dbReference>
<feature type="compositionally biased region" description="Basic and acidic residues" evidence="1">
    <location>
        <begin position="2025"/>
        <end position="2043"/>
    </location>
</feature>
<dbReference type="InterPro" id="IPR036770">
    <property type="entry name" value="Ankyrin_rpt-contain_sf"/>
</dbReference>
<feature type="compositionally biased region" description="Basic and acidic residues" evidence="1">
    <location>
        <begin position="1949"/>
        <end position="1978"/>
    </location>
</feature>
<feature type="compositionally biased region" description="Basic and acidic residues" evidence="1">
    <location>
        <begin position="1429"/>
        <end position="1438"/>
    </location>
</feature>
<feature type="compositionally biased region" description="Polar residues" evidence="1">
    <location>
        <begin position="1132"/>
        <end position="1154"/>
    </location>
</feature>
<dbReference type="PANTHER" id="PTHR13944">
    <property type="entry name" value="AGAP007712-PA"/>
    <property type="match status" value="1"/>
</dbReference>
<gene>
    <name evidence="2" type="ORF">KC01_LOCUS30681</name>
</gene>
<accession>A0AAV2LP31</accession>
<feature type="region of interest" description="Disordered" evidence="1">
    <location>
        <begin position="1571"/>
        <end position="2674"/>
    </location>
</feature>
<sequence length="2674" mass="294761">MSPTPMNPNPTGKTHSLNPHPLFLTHRSSPHSNPLVVIPLTPHLLSSLSTLEPFTFNSPSNHSLLKTPALPLIPSTLHIIRSHSLCSISQPSSLFFPPLLHPPLTPLPPLFSRPSSSVSPYSPSSLPVPPHLEPHPPPPPFLKLLLTPSSPPTPSRPPSLLLSTSLSYSQASPSSSTTLTSPPLTRIYFSDPSSLSSSPSHLFLHFLFSRHSLLNLPLHLASPSLSPASCPPVTLTLFLISLLSRSPLFLLLSRLHSPLFFFTTLTFTSAFPSPHISLLSPTAKTLLYPTSPRSYSLSRSPPHAPSSTPPLLNHLSSPLSSPLEEEQALADDRLQFFLVFGGSTKRHLTSTERGGHDTLQALCPAHDCCEAVLVTLCSVSPASDHAVGHVTPVAEQRFCFVQDLAFDMAQFLVSTAGRSDGLEGALLLDECHIPLRECERLDESLALALYHLALPPGWSLLGMRLSTGTVMDPQETLLHFSARRGLSQVTQFLLQQPGAKEALGLTNKQGFTPAAVAAQKGHHCVHELFIRAEKDIEACSQTEPVQLVSADAQLVCHLPRLNTHTLTLSIVPGRDPPNLQRGVDQLQHLICHLRAKGVSSLELPSESLHTAAECCEDIEPEITSVEQQHTAAAPERLQKRKQEESGNENCVSRNSQSSAECVRDENGNSETDWSSRAWTPEVRKEAEEPAPSPSPSWVCPASHSGSDYQRAEEEGRQWPVCSTLSVCDSSGAHEETGCVGTGPGAAGAKQAEDTDTTDTGIQEAQEASEGRERAGPETVGCPDPTHGEDEAKSTEQIASSELPVSVMGQSPSTDCSDMSNTSDCEVSCSHKEEDIVESSVREDKQEDTKELTNCSNDSGDVIPACDCAFPSFLIEGLHHEGEPPPHTNSLEQNQETAGVDYAREQQWGLSPETQGHSGNCSEISTAEEYVQCTEDTSAEVSHNVKDTGSPIEELNNLEEPSGLTSPADQPEMIHVISSDDDISFQSVGSTTDIFDPTVQAQPAELSSTGVGTGTSLLEKSCETDLLSVDVELPSDSPIVNPRSVPACSQTGSAPGRLLSPHSLTMEPLIVEANGGELSSVQFREELSEELESGVPTAIQVGDSESACNPSDKCVFTENSPSELEPASRARIKSNSDVKSLQNCETTTNESNANLDNEETPHSGTTTALFTGQATVFSADLDEMTTRTCRETSGSQSEGLVWSRSSSYTDEVSKAPNSPEQVEADDTSVEHTSMIHRDTDATREPCHALPSESVQSFVLPSRSDSVSSCPSTYHRNSAHDLESFLTAEPGCDGLFKRMDEPLTGADSTSELSVSCSSTDDSTSLGPSSSSPEESLGLGCHWNPEEGVKAGPDTPDSAAGDAEEEAKDRVTEVPRRSCPRSISPLRRHSWGPGKNCTGDVEMNRSYSLEGLSGVQEELRGSSCPSPQILEPSERPHDERGSLMSLTEDPTERVQLRRLDKQKSQRYRPMRNSCPPMTLPLTKSVSMLAISHRDLDGLRPFSCTSASLAYSISEEEPGPLRTDMEEKNLTKVGRTFSYLKSKMYKKTRQFRASLLEQSSASLLNKYRASSNCISPGGRGDEGLNSSCVSNWNSKTESRPARPESRQQDPSPDRQVPSPDRQDPSPDRQVPSPDRQDPSPDRQVPSPDRQDPSPDRQDPSPDRQDPIPDRQVLSQDRQVLSPDREDPSPDRQVPSPDRQDPSPDRQDPSPDRQDPSPDRQDLSPDRQDRVQTGKTESRQARPSPDRQDRVRPARSESRPASPESRQASPESRRQDPSPDRQDPSPDRQDPSPDRQDPSPDRQDPSPDRQVLSQDRQDRVQTAKTRVQTGKTRVKTGKQVPSPDRQDPSPDRQDPSPDRQDPSPDRQDPSPDRQDLSPDRQDRVQTGKTESRPARPSQTGKIRVQTGKSRVQTGKSRVQTASPESRRQDPSPDRQDPSPDRQDPSPDRQVLSQDRQDRARPSPDRQDRVQTGKTESDRQDPSPDRQVPSPDGKSRVQTARPESRPARPESRPARPESRPASSESRQARPSPDRQDPSPDRQDPSEDRQVLSPDRQVLSPDRQVPSPDRQVPSPDRQDPSPDRQVPSPDRQDPSPDRQDPSPDRQDPSPDRQDLSPDRQDRVQTGKTESRPARPSPDRQDPSPDRQVPSPDRQVPSPDGKTRFQTGKQVLSPDRQDPSPVPSPDRQDPSPDRQDPSPDRQDPSPDRQDPSPDRQDPSPDRQDPSPDRQDPSPDRQDPSPDRQDPSPDRQVLSPDRQVLSPDRQVLSPDRQDRVQTGKTESRQARPSPDRQDPSQDRQDPSPDRQVLSPDRQDPSPVPSPDRQDPSPDRQDPSPDRQDPSPDRQDPSPDRQDPSPDRQDPSPDRQDPSPDRQDPSPDRQDPSPDRQDPSPDRQDPSPDRQDPSPDRQDPSPDRQDPSPDRQDPSPDRQDPSPDRQVLSPDRQVLSPDRQDRVQTGKTESRQARPESRQARPKSRQASSESRQARPESSPESRQARPESRQARPESRQARPESRQARPESRQARPESRQARSESRQARPESRQARPESRQARPESRQARPESRQASPESRQARPESRQARPESRQASPESRQARPESRQARPESRQARSESRQARPESRQARPESRQARPESRQASPESRQARPESRQARPESRQASPESRQARPESRPARPESRQARPESA</sequence>
<feature type="compositionally biased region" description="Basic and acidic residues" evidence="1">
    <location>
        <begin position="1693"/>
        <end position="1753"/>
    </location>
</feature>
<feature type="region of interest" description="Disordered" evidence="1">
    <location>
        <begin position="626"/>
        <end position="711"/>
    </location>
</feature>
<dbReference type="Proteomes" id="UP001497482">
    <property type="component" value="Chromosome 4"/>
</dbReference>
<dbReference type="GO" id="GO:0015629">
    <property type="term" value="C:actin cytoskeleton"/>
    <property type="evidence" value="ECO:0007669"/>
    <property type="project" value="TreeGrafter"/>
</dbReference>
<feature type="compositionally biased region" description="Basic and acidic residues" evidence="1">
    <location>
        <begin position="1919"/>
        <end position="1941"/>
    </location>
</feature>
<feature type="compositionally biased region" description="Polar residues" evidence="1">
    <location>
        <begin position="1891"/>
        <end position="1918"/>
    </location>
</feature>
<feature type="compositionally biased region" description="Polar residues" evidence="1">
    <location>
        <begin position="1817"/>
        <end position="1826"/>
    </location>
</feature>
<feature type="compositionally biased region" description="Polar residues" evidence="1">
    <location>
        <begin position="647"/>
        <end position="659"/>
    </location>
</feature>
<feature type="compositionally biased region" description="Basic and acidic residues" evidence="1">
    <location>
        <begin position="1839"/>
        <end position="1888"/>
    </location>
</feature>
<feature type="compositionally biased region" description="Low complexity" evidence="1">
    <location>
        <begin position="309"/>
        <end position="318"/>
    </location>
</feature>
<feature type="compositionally biased region" description="Basic and acidic residues" evidence="1">
    <location>
        <begin position="835"/>
        <end position="850"/>
    </location>
</feature>
<feature type="compositionally biased region" description="Basic and acidic residues" evidence="1">
    <location>
        <begin position="2653"/>
        <end position="2674"/>
    </location>
</feature>
<feature type="region of interest" description="Disordered" evidence="1">
    <location>
        <begin position="835"/>
        <end position="855"/>
    </location>
</feature>
<dbReference type="GO" id="GO:0005078">
    <property type="term" value="F:MAP-kinase scaffold activity"/>
    <property type="evidence" value="ECO:0007669"/>
    <property type="project" value="TreeGrafter"/>
</dbReference>